<proteinExistence type="inferred from homology"/>
<keyword evidence="10" id="KW-1015">Disulfide bond</keyword>
<keyword evidence="7" id="KW-0540">Nuclease</keyword>
<dbReference type="EC" id="4.6.1.19" evidence="4"/>
<dbReference type="InterPro" id="IPR018188">
    <property type="entry name" value="RNase_T2_His_AS_1"/>
</dbReference>
<dbReference type="InterPro" id="IPR057328">
    <property type="entry name" value="RNaseT2L_C"/>
</dbReference>
<evidence type="ECO:0000256" key="11">
    <source>
        <dbReference type="ARBA" id="ARBA00023180"/>
    </source>
</evidence>
<evidence type="ECO:0000256" key="7">
    <source>
        <dbReference type="ARBA" id="ARBA00022722"/>
    </source>
</evidence>
<keyword evidence="12" id="KW-0456">Lyase</keyword>
<dbReference type="GO" id="GO:0033897">
    <property type="term" value="F:ribonuclease T2 activity"/>
    <property type="evidence" value="ECO:0007669"/>
    <property type="project" value="UniProtKB-EC"/>
</dbReference>
<evidence type="ECO:0000256" key="13">
    <source>
        <dbReference type="ARBA" id="ARBA00025494"/>
    </source>
</evidence>
<evidence type="ECO:0000256" key="5">
    <source>
        <dbReference type="ARBA" id="ARBA00022490"/>
    </source>
</evidence>
<dbReference type="PROSITE" id="PS00530">
    <property type="entry name" value="RNASE_T2_1"/>
    <property type="match status" value="1"/>
</dbReference>
<dbReference type="InterPro" id="IPR033130">
    <property type="entry name" value="RNase_T2_His_AS_2"/>
</dbReference>
<comment type="caution">
    <text evidence="20">The sequence shown here is derived from an EMBL/GenBank/DDBJ whole genome shotgun (WGS) entry which is preliminary data.</text>
</comment>
<evidence type="ECO:0000256" key="6">
    <source>
        <dbReference type="ARBA" id="ARBA00022554"/>
    </source>
</evidence>
<keyword evidence="9" id="KW-0378">Hydrolase</keyword>
<dbReference type="Pfam" id="PF25488">
    <property type="entry name" value="RNaseT2L_C"/>
    <property type="match status" value="1"/>
</dbReference>
<dbReference type="GO" id="GO:0005775">
    <property type="term" value="C:vacuolar lumen"/>
    <property type="evidence" value="ECO:0007669"/>
    <property type="project" value="UniProtKB-SubCell"/>
</dbReference>
<dbReference type="PANTHER" id="PTHR11240:SF22">
    <property type="entry name" value="RIBONUCLEASE T2"/>
    <property type="match status" value="1"/>
</dbReference>
<evidence type="ECO:0000259" key="19">
    <source>
        <dbReference type="Pfam" id="PF25488"/>
    </source>
</evidence>
<dbReference type="SUPFAM" id="SSF55895">
    <property type="entry name" value="Ribonuclease Rh-like"/>
    <property type="match status" value="1"/>
</dbReference>
<dbReference type="PROSITE" id="PS00531">
    <property type="entry name" value="RNASE_T2_2"/>
    <property type="match status" value="1"/>
</dbReference>
<evidence type="ECO:0000256" key="9">
    <source>
        <dbReference type="ARBA" id="ARBA00022801"/>
    </source>
</evidence>
<keyword evidence="6" id="KW-0926">Vacuole</keyword>
<sequence>MLVLTPLIVALLPLAVARSIPANPAPRQALADVETNGQRLARGLAPLKPKRNFDNDAQKRATTSSTPTTTTKGYLYAVQGASSRKRATTVGCVISDGTWYVGGTCATYTAAVTGEQATLSTSKGPCTITSAGVLSCASGNTASTFTLGSDGTLTYSGSSVFSADQVPASGTRQTVYTGASHAVSLTLNYAAGTTSTTSATTTSATATKTTATAYPTGTGLTVCSASDITSFPLSCSSDTVENTCCTDSPGGHLLQTQFWDTGSTSTGPNNSWTLHGLWPDNCDGTYQQYCDTAREYTNITQILQAAGQSATLDYMNTYWKDYQGDDESFWEHEWDKHGTCISSLEPTCFNFYAPQQEVTVYFNRAVSLFKTLPSYDWLAADGIVPSLTATYTLAQIQATLTKHHGYAVNVNCNGKVFDEIWYHYQSQGGIASGNIIPAAPVGSASTCPSTGIQYLPKYVSLT</sequence>
<dbReference type="PANTHER" id="PTHR11240">
    <property type="entry name" value="RIBONUCLEASE T2"/>
    <property type="match status" value="1"/>
</dbReference>
<dbReference type="GO" id="GO:0016787">
    <property type="term" value="F:hydrolase activity"/>
    <property type="evidence" value="ECO:0007669"/>
    <property type="project" value="UniProtKB-KW"/>
</dbReference>
<dbReference type="InterPro" id="IPR036430">
    <property type="entry name" value="RNase_T2-like_sf"/>
</dbReference>
<dbReference type="InterPro" id="IPR001568">
    <property type="entry name" value="RNase_T2-like"/>
</dbReference>
<dbReference type="RefSeq" id="XP_028474193.1">
    <property type="nucleotide sequence ID" value="XM_028617730.1"/>
</dbReference>
<evidence type="ECO:0000256" key="14">
    <source>
        <dbReference type="ARBA" id="ARBA00071169"/>
    </source>
</evidence>
<dbReference type="GO" id="GO:0003723">
    <property type="term" value="F:RNA binding"/>
    <property type="evidence" value="ECO:0007669"/>
    <property type="project" value="InterPro"/>
</dbReference>
<dbReference type="Gene3D" id="3.90.730.10">
    <property type="entry name" value="Ribonuclease T2-like"/>
    <property type="match status" value="1"/>
</dbReference>
<feature type="active site" evidence="15">
    <location>
        <position position="333"/>
    </location>
</feature>
<evidence type="ECO:0000256" key="3">
    <source>
        <dbReference type="ARBA" id="ARBA00007469"/>
    </source>
</evidence>
<feature type="signal peptide" evidence="18">
    <location>
        <begin position="1"/>
        <end position="17"/>
    </location>
</feature>
<dbReference type="InterPro" id="IPR033697">
    <property type="entry name" value="Ribonuclease_T2_eukaryotic"/>
</dbReference>
<evidence type="ECO:0000256" key="4">
    <source>
        <dbReference type="ARBA" id="ARBA00012571"/>
    </source>
</evidence>
<evidence type="ECO:0000256" key="2">
    <source>
        <dbReference type="ARBA" id="ARBA00004496"/>
    </source>
</evidence>
<evidence type="ECO:0000256" key="10">
    <source>
        <dbReference type="ARBA" id="ARBA00023157"/>
    </source>
</evidence>
<dbReference type="Proteomes" id="UP000279236">
    <property type="component" value="Unassembled WGS sequence"/>
</dbReference>
<feature type="region of interest" description="Disordered" evidence="17">
    <location>
        <begin position="43"/>
        <end position="68"/>
    </location>
</feature>
<evidence type="ECO:0000256" key="18">
    <source>
        <dbReference type="SAM" id="SignalP"/>
    </source>
</evidence>
<evidence type="ECO:0000313" key="20">
    <source>
        <dbReference type="EMBL" id="RSH79046.1"/>
    </source>
</evidence>
<keyword evidence="21" id="KW-1185">Reference proteome</keyword>
<keyword evidence="5" id="KW-0963">Cytoplasm</keyword>
<dbReference type="FunFam" id="3.90.730.10:FF:000004">
    <property type="entry name" value="Ribonuclease T2-like"/>
    <property type="match status" value="1"/>
</dbReference>
<dbReference type="AlphaFoldDB" id="A0A427XJM7"/>
<feature type="active site" evidence="15">
    <location>
        <position position="275"/>
    </location>
</feature>
<evidence type="ECO:0000256" key="15">
    <source>
        <dbReference type="PIRSR" id="PIRSR633697-1"/>
    </source>
</evidence>
<evidence type="ECO:0000256" key="8">
    <source>
        <dbReference type="ARBA" id="ARBA00022729"/>
    </source>
</evidence>
<gene>
    <name evidence="20" type="primary">RNY1</name>
    <name evidence="20" type="ORF">EHS24_001974</name>
</gene>
<comment type="subcellular location">
    <subcellularLocation>
        <location evidence="2">Cytoplasm</location>
    </subcellularLocation>
    <subcellularLocation>
        <location evidence="1">Vacuole lumen</location>
    </subcellularLocation>
</comment>
<evidence type="ECO:0000256" key="1">
    <source>
        <dbReference type="ARBA" id="ARBA00004410"/>
    </source>
</evidence>
<evidence type="ECO:0000256" key="12">
    <source>
        <dbReference type="ARBA" id="ARBA00023239"/>
    </source>
</evidence>
<comment type="similarity">
    <text evidence="3 16">Belongs to the RNase T2 family.</text>
</comment>
<keyword evidence="11" id="KW-0325">Glycoprotein</keyword>
<dbReference type="OrthoDB" id="435754at2759"/>
<accession>A0A427XJM7</accession>
<dbReference type="EMBL" id="RSCE01000011">
    <property type="protein sequence ID" value="RSH79046.1"/>
    <property type="molecule type" value="Genomic_DNA"/>
</dbReference>
<dbReference type="GeneID" id="39586517"/>
<organism evidence="20 21">
    <name type="scientific">Apiotrichum porosum</name>
    <dbReference type="NCBI Taxonomy" id="105984"/>
    <lineage>
        <taxon>Eukaryota</taxon>
        <taxon>Fungi</taxon>
        <taxon>Dikarya</taxon>
        <taxon>Basidiomycota</taxon>
        <taxon>Agaricomycotina</taxon>
        <taxon>Tremellomycetes</taxon>
        <taxon>Trichosporonales</taxon>
        <taxon>Trichosporonaceae</taxon>
        <taxon>Apiotrichum</taxon>
    </lineage>
</organism>
<comment type="function">
    <text evidence="13">Rnase which modulates cell survival under stress conditions. Released from the vacuole to the cytoplasm during stress to promote tRNA and rRNA cleavage and to activate separately a downstream pathway that promotes cell death. Involved in cell size, vacuolar morphology and growth at high temperatures and high salt concentration.</text>
</comment>
<feature type="chain" id="PRO_5019485265" description="Ribonuclease T2-like" evidence="18">
    <location>
        <begin position="18"/>
        <end position="462"/>
    </location>
</feature>
<dbReference type="CDD" id="cd01061">
    <property type="entry name" value="RNase_T2_euk"/>
    <property type="match status" value="1"/>
</dbReference>
<evidence type="ECO:0000256" key="16">
    <source>
        <dbReference type="RuleBase" id="RU004328"/>
    </source>
</evidence>
<evidence type="ECO:0000256" key="17">
    <source>
        <dbReference type="SAM" id="MobiDB-lite"/>
    </source>
</evidence>
<name>A0A427XJM7_9TREE</name>
<keyword evidence="8 18" id="KW-0732">Signal</keyword>
<feature type="active site" evidence="15">
    <location>
        <position position="337"/>
    </location>
</feature>
<feature type="domain" description="RNase T2-like C-terminal" evidence="19">
    <location>
        <begin position="69"/>
        <end position="188"/>
    </location>
</feature>
<protein>
    <recommendedName>
        <fullName evidence="14">Ribonuclease T2-like</fullName>
        <ecNumber evidence="4">4.6.1.19</ecNumber>
    </recommendedName>
</protein>
<dbReference type="Pfam" id="PF00445">
    <property type="entry name" value="Ribonuclease_T2"/>
    <property type="match status" value="1"/>
</dbReference>
<dbReference type="GO" id="GO:0006401">
    <property type="term" value="P:RNA catabolic process"/>
    <property type="evidence" value="ECO:0007669"/>
    <property type="project" value="TreeGrafter"/>
</dbReference>
<dbReference type="GO" id="GO:0005576">
    <property type="term" value="C:extracellular region"/>
    <property type="evidence" value="ECO:0007669"/>
    <property type="project" value="TreeGrafter"/>
</dbReference>
<reference evidence="20 21" key="1">
    <citation type="submission" date="2018-11" db="EMBL/GenBank/DDBJ databases">
        <title>Genome sequence of Apiotrichum porosum DSM 27194.</title>
        <authorList>
            <person name="Aliyu H."/>
            <person name="Gorte O."/>
            <person name="Ochsenreither K."/>
        </authorList>
    </citation>
    <scope>NUCLEOTIDE SEQUENCE [LARGE SCALE GENOMIC DNA]</scope>
    <source>
        <strain evidence="20 21">DSM 27194</strain>
    </source>
</reference>
<evidence type="ECO:0000313" key="21">
    <source>
        <dbReference type="Proteomes" id="UP000279236"/>
    </source>
</evidence>